<gene>
    <name evidence="3" type="ORF">H9754_00595</name>
</gene>
<dbReference type="PROSITE" id="PS51257">
    <property type="entry name" value="PROKAR_LIPOPROTEIN"/>
    <property type="match status" value="1"/>
</dbReference>
<reference evidence="3" key="2">
    <citation type="submission" date="2021-04" db="EMBL/GenBank/DDBJ databases">
        <authorList>
            <person name="Gilroy R."/>
        </authorList>
    </citation>
    <scope>NUCLEOTIDE SEQUENCE</scope>
    <source>
        <strain evidence="3">ChiSjej3B21-8574</strain>
    </source>
</reference>
<dbReference type="EMBL" id="DWWD01000005">
    <property type="protein sequence ID" value="HJC49074.1"/>
    <property type="molecule type" value="Genomic_DNA"/>
</dbReference>
<feature type="region of interest" description="Disordered" evidence="1">
    <location>
        <begin position="22"/>
        <end position="43"/>
    </location>
</feature>
<keyword evidence="2" id="KW-0732">Signal</keyword>
<proteinExistence type="predicted"/>
<evidence type="ECO:0000256" key="2">
    <source>
        <dbReference type="SAM" id="SignalP"/>
    </source>
</evidence>
<evidence type="ECO:0008006" key="5">
    <source>
        <dbReference type="Google" id="ProtNLM"/>
    </source>
</evidence>
<feature type="signal peptide" evidence="2">
    <location>
        <begin position="1"/>
        <end position="22"/>
    </location>
</feature>
<organism evidence="3 4">
    <name type="scientific">Candidatus Anaerostipes avistercoris</name>
    <dbReference type="NCBI Taxonomy" id="2838462"/>
    <lineage>
        <taxon>Bacteria</taxon>
        <taxon>Bacillati</taxon>
        <taxon>Bacillota</taxon>
        <taxon>Clostridia</taxon>
        <taxon>Lachnospirales</taxon>
        <taxon>Lachnospiraceae</taxon>
        <taxon>Anaerostipes</taxon>
    </lineage>
</organism>
<dbReference type="AlphaFoldDB" id="A0A9D2PH00"/>
<accession>A0A9D2PH00</accession>
<protein>
    <recommendedName>
        <fullName evidence="5">Lipoprotein</fullName>
    </recommendedName>
</protein>
<evidence type="ECO:0000256" key="1">
    <source>
        <dbReference type="SAM" id="MobiDB-lite"/>
    </source>
</evidence>
<name>A0A9D2PH00_9FIRM</name>
<feature type="compositionally biased region" description="Basic and acidic residues" evidence="1">
    <location>
        <begin position="31"/>
        <end position="43"/>
    </location>
</feature>
<feature type="chain" id="PRO_5038803334" description="Lipoprotein" evidence="2">
    <location>
        <begin position="23"/>
        <end position="146"/>
    </location>
</feature>
<dbReference type="Proteomes" id="UP000823904">
    <property type="component" value="Unassembled WGS sequence"/>
</dbReference>
<reference evidence="3" key="1">
    <citation type="journal article" date="2021" name="PeerJ">
        <title>Extensive microbial diversity within the chicken gut microbiome revealed by metagenomics and culture.</title>
        <authorList>
            <person name="Gilroy R."/>
            <person name="Ravi A."/>
            <person name="Getino M."/>
            <person name="Pursley I."/>
            <person name="Horton D.L."/>
            <person name="Alikhan N.F."/>
            <person name="Baker D."/>
            <person name="Gharbi K."/>
            <person name="Hall N."/>
            <person name="Watson M."/>
            <person name="Adriaenssens E.M."/>
            <person name="Foster-Nyarko E."/>
            <person name="Jarju S."/>
            <person name="Secka A."/>
            <person name="Antonio M."/>
            <person name="Oren A."/>
            <person name="Chaudhuri R.R."/>
            <person name="La Ragione R."/>
            <person name="Hildebrand F."/>
            <person name="Pallen M.J."/>
        </authorList>
    </citation>
    <scope>NUCLEOTIDE SEQUENCE</scope>
    <source>
        <strain evidence="3">ChiSjej3B21-8574</strain>
    </source>
</reference>
<sequence length="146" mass="16073">MRKRILTLGLAVLMAVSFTACSGGSEDAGDSAEKTTTEAKKEEKTYESIYNEYSAKIKEEAPKLVKEYKEEAAEYAGNVDKLAEISNDKISDLAEISTDGVGKMADLMYENGDDDTEYSEWADKLQEVYSDEAEAITDAYMDSATN</sequence>
<evidence type="ECO:0000313" key="4">
    <source>
        <dbReference type="Proteomes" id="UP000823904"/>
    </source>
</evidence>
<comment type="caution">
    <text evidence="3">The sequence shown here is derived from an EMBL/GenBank/DDBJ whole genome shotgun (WGS) entry which is preliminary data.</text>
</comment>
<evidence type="ECO:0000313" key="3">
    <source>
        <dbReference type="EMBL" id="HJC49074.1"/>
    </source>
</evidence>